<dbReference type="RefSeq" id="WP_216240842.1">
    <property type="nucleotide sequence ID" value="NZ_JABACJ020000006.1"/>
</dbReference>
<evidence type="ECO:0000259" key="1">
    <source>
        <dbReference type="Pfam" id="PF08841"/>
    </source>
</evidence>
<evidence type="ECO:0000259" key="2">
    <source>
        <dbReference type="Pfam" id="PF18427"/>
    </source>
</evidence>
<dbReference type="Pfam" id="PF18427">
    <property type="entry name" value="DDR_swiveling"/>
    <property type="match status" value="1"/>
</dbReference>
<dbReference type="Pfam" id="PF08841">
    <property type="entry name" value="DDR"/>
    <property type="match status" value="1"/>
</dbReference>
<gene>
    <name evidence="3" type="ORF">HGO97_008280</name>
</gene>
<evidence type="ECO:0000313" key="4">
    <source>
        <dbReference type="Proteomes" id="UP000723714"/>
    </source>
</evidence>
<protein>
    <submittedName>
        <fullName evidence="3">Diol dehydratase reactivase subunit alpha</fullName>
    </submittedName>
</protein>
<comment type="caution">
    <text evidence="3">The sequence shown here is derived from an EMBL/GenBank/DDBJ whole genome shotgun (WGS) entry which is preliminary data.</text>
</comment>
<feature type="domain" description="Diol dehydratase reactivase ATPase-like" evidence="1">
    <location>
        <begin position="273"/>
        <end position="600"/>
    </location>
</feature>
<proteinExistence type="predicted"/>
<dbReference type="NCBIfam" id="TIGR04491">
    <property type="entry name" value="reactive_PduG"/>
    <property type="match status" value="1"/>
</dbReference>
<dbReference type="PANTHER" id="PTHR32432:SF3">
    <property type="entry name" value="ETHANOLAMINE UTILIZATION PROTEIN EUTJ"/>
    <property type="match status" value="1"/>
</dbReference>
<dbReference type="InterPro" id="IPR040916">
    <property type="entry name" value="DDR_swiveling"/>
</dbReference>
<organism evidence="3 4">
    <name type="scientific">Faecalicatena faecalis</name>
    <dbReference type="NCBI Taxonomy" id="2726362"/>
    <lineage>
        <taxon>Bacteria</taxon>
        <taxon>Bacillati</taxon>
        <taxon>Bacillota</taxon>
        <taxon>Clostridia</taxon>
        <taxon>Lachnospirales</taxon>
        <taxon>Lachnospiraceae</taxon>
        <taxon>Faecalicatena</taxon>
    </lineage>
</organism>
<dbReference type="InterPro" id="IPR009191">
    <property type="entry name" value="DDRA"/>
</dbReference>
<accession>A0ABS6D2I6</accession>
<reference evidence="3 4" key="1">
    <citation type="submission" date="2021-06" db="EMBL/GenBank/DDBJ databases">
        <title>Faecalicatena sp. nov. isolated from porcine feces.</title>
        <authorList>
            <person name="Oh B.S."/>
            <person name="Lee J.H."/>
        </authorList>
    </citation>
    <scope>NUCLEOTIDE SEQUENCE [LARGE SCALE GENOMIC DNA]</scope>
    <source>
        <strain evidence="3 4">AGMB00832</strain>
    </source>
</reference>
<dbReference type="Proteomes" id="UP000723714">
    <property type="component" value="Unassembled WGS sequence"/>
</dbReference>
<dbReference type="InterPro" id="IPR050696">
    <property type="entry name" value="FtsA/MreB"/>
</dbReference>
<name>A0ABS6D2I6_9FIRM</name>
<feature type="domain" description="DD-reactivating factor swiveling" evidence="2">
    <location>
        <begin position="93"/>
        <end position="253"/>
    </location>
</feature>
<dbReference type="EMBL" id="JABACJ020000006">
    <property type="protein sequence ID" value="MBU3875807.1"/>
    <property type="molecule type" value="Genomic_DNA"/>
</dbReference>
<sequence length="605" mass="64294">MSYIAGVDIGNSTTEACVGEVRSDGNIHFLTSASCPTTGTKGTVANTHAIKSALKQAMSKIGREVEDISLIRLNEAAPVIGDTAMETLTETIITDSSMIGHNPSTPAGAGQAVGEILLIDKLSRGVPGTPYIVASPSTYSYEEVAAILNQASDSLNITGVILQADEAVLVENRLRKKVPIIDEVSRIDKLPDGVLAAIEVALPGQTVRMLSNPYGIATLLHLDAEETRTVTPIAKSLIGKRSAVVLKTPGGNVRENILPAGEIYFDAENSSSINLDEGAEKIMQAVADAGNIYDISGQPNTNVGNMLTRIKHGMSELDQTPNADIRITDILAVDTLAPVLISGALAGETCLEKAVGIAAMVKTQKLPMQEIAEKLKLDLGTEVKVAGVEAVMASLGALTTPGTKLPLAILDMGGGSTDAAVISEDGKVTMTHQAGAGELVSMLIETELGLGDRHMAEQIKKYPLAKVESLFHMRMENGQMTFVDESIDPRFYGRVVLLAENGFIRIEKDIPMEKIVQVRRDAKRKVFVTNAFRALKKVAPGHDLKNISNVVLVGGSAEDFEIPEMLMEEFAGYRIVCGRGNIRGTEGPRNAVATGLVLSYAGERS</sequence>
<dbReference type="InterPro" id="IPR030994">
    <property type="entry name" value="DDR_dom"/>
</dbReference>
<dbReference type="PANTHER" id="PTHR32432">
    <property type="entry name" value="CELL DIVISION PROTEIN FTSA-RELATED"/>
    <property type="match status" value="1"/>
</dbReference>
<keyword evidence="4" id="KW-1185">Reference proteome</keyword>
<evidence type="ECO:0000313" key="3">
    <source>
        <dbReference type="EMBL" id="MBU3875807.1"/>
    </source>
</evidence>